<sequence length="379" mass="43736">MVLEDVLLQRSIKLIFMVLFSVLLTGCSREEIHVTTPNGESGFSQTTDYGQYPNQEKKLKSFIENGLLTKSGIYTNFKKQSFKENAARGHELLSESSGMWLEYLAYNHKYREFREFYKETKKTFDLKTQFSYRYTPSKNKKFSVNATLDDLRIIKALQMYGEATGNKKYKKEAATRFAMLQRNTMSKGKIASFYDTDSKKQSAEGSLAYYDFQILKYFEDTKSGRKMYQQQLSVVQNGYLGDAFPLYASSYNWQSKSYSNNDLNTSEAMETLLHLAKINKLQKASLNWLTRQVKNNTLYNTYSVNGNIVNRSHSAGSYAIAAMIFATEHDKKMYQKAMKLVWKYQVLDKNSDIYGAIGIEHQNEAYSFNNLTTLLAANY</sequence>
<reference evidence="1 2" key="1">
    <citation type="submission" date="2018-10" db="EMBL/GenBank/DDBJ databases">
        <title>Lactobacillus sp. R7 and Lactobacillus sp. R19 isolated from fermented mustard green product of Taiwan.</title>
        <authorList>
            <person name="Lin S.-T."/>
        </authorList>
    </citation>
    <scope>NUCLEOTIDE SEQUENCE [LARGE SCALE GENOMIC DNA]</scope>
    <source>
        <strain evidence="1 2">BCRC 81127</strain>
    </source>
</reference>
<dbReference type="Gene3D" id="1.50.10.10">
    <property type="match status" value="1"/>
</dbReference>
<dbReference type="OrthoDB" id="1779554at2"/>
<evidence type="ECO:0008006" key="3">
    <source>
        <dbReference type="Google" id="ProtNLM"/>
    </source>
</evidence>
<dbReference type="Proteomes" id="UP000298021">
    <property type="component" value="Unassembled WGS sequence"/>
</dbReference>
<accession>A0A4Z0JMS3</accession>
<dbReference type="EMBL" id="RKLY01000006">
    <property type="protein sequence ID" value="TGD24386.1"/>
    <property type="molecule type" value="Genomic_DNA"/>
</dbReference>
<dbReference type="InterPro" id="IPR012341">
    <property type="entry name" value="6hp_glycosidase-like_sf"/>
</dbReference>
<evidence type="ECO:0000313" key="2">
    <source>
        <dbReference type="Proteomes" id="UP000298021"/>
    </source>
</evidence>
<proteinExistence type="predicted"/>
<keyword evidence="2" id="KW-1185">Reference proteome</keyword>
<dbReference type="GO" id="GO:0005975">
    <property type="term" value="P:carbohydrate metabolic process"/>
    <property type="evidence" value="ECO:0007669"/>
    <property type="project" value="InterPro"/>
</dbReference>
<dbReference type="InterPro" id="IPR008928">
    <property type="entry name" value="6-hairpin_glycosidase_sf"/>
</dbReference>
<dbReference type="SUPFAM" id="SSF48208">
    <property type="entry name" value="Six-hairpin glycosidases"/>
    <property type="match status" value="1"/>
</dbReference>
<name>A0A4Z0JMS3_9LACO</name>
<protein>
    <recommendedName>
        <fullName evidence="3">Glycosyl hydrolase family 8</fullName>
    </recommendedName>
</protein>
<evidence type="ECO:0000313" key="1">
    <source>
        <dbReference type="EMBL" id="TGD24386.1"/>
    </source>
</evidence>
<comment type="caution">
    <text evidence="1">The sequence shown here is derived from an EMBL/GenBank/DDBJ whole genome shotgun (WGS) entry which is preliminary data.</text>
</comment>
<dbReference type="AlphaFoldDB" id="A0A4Z0JMS3"/>
<gene>
    <name evidence="1" type="ORF">EGT49_03765</name>
</gene>
<organism evidence="1 2">
    <name type="scientific">Companilactobacillus suantsaicola</name>
    <dbReference type="NCBI Taxonomy" id="2487723"/>
    <lineage>
        <taxon>Bacteria</taxon>
        <taxon>Bacillati</taxon>
        <taxon>Bacillota</taxon>
        <taxon>Bacilli</taxon>
        <taxon>Lactobacillales</taxon>
        <taxon>Lactobacillaceae</taxon>
        <taxon>Companilactobacillus</taxon>
    </lineage>
</organism>